<reference evidence="8" key="2">
    <citation type="submission" date="2020-01" db="EMBL/GenBank/DDBJ databases">
        <title>Population-level Yeast Reference Genomes.</title>
        <authorList>
            <person name="Yue J.-X."/>
        </authorList>
    </citation>
    <scope>NUCLEOTIDE SEQUENCE</scope>
    <source>
        <strain evidence="8">CBS432</strain>
    </source>
</reference>
<keyword evidence="4 6" id="KW-0539">Nucleus</keyword>
<sequence>MSYPGEDTNIPRRVIEALEDQPLSYLVPKDGLAALVNAPMRVSLPFDRTVFTSADDGRKVNINVFSTTNTTTPSIKNEAEQDRLVFRRPDNFTLATNSVDYVPTNFLEGLSPLAQSVLSAHKGLVDSINIEKKSEIVGGLQQKHKLENITSNAGNLSFNDDSPNKKTKISTGITMTQANIAKQYLNDLRKILDIVGFDQNSAEIENIEYWLQLPNKKFVLTTNCLIKLQMTIKNITDNPQLWDSIEIIWLLRLLDVMVCNINFSKSSLKTGLDDSTLRYIALLSTVILFNIFLLGKNDSSLHRESYIMEPLNFLSDLIESLRTLTVEYNSLKIEFDTFQEALDLLPKYISNGPFLDDNVTTRLVYIFSDLLMNSDIETTANIQFQSFWDDVKRISSDILVSLFSSFDQQRGFIIEELISHVEKLPTKRVQKKLRKVSKENIYITDFTFTLMSMLENINCYTFCSQMKELVPENIEQLKNEYKKQEDFLFNVVEHINDTILERFFKNSSSLRYVIDNFVQDLLLLIPSPQWPVAEKILSSLLTKLLRVFSPSVQLSANIETICLQLIGNIGSTIFDIRCSTRDHEDNNLIKMINYPENLPHFFKLFGDCIAYNETTKCRRSATRFLWNLRLGTVLRLEEYTKDAKEQTVAVNDELKNILEQILGGGFGPPLKTKETDFSTIKLDYFSILHVFELLNLYDPYLKLILSLLAKDKIKLRSTAIKCLSMLASKDKVILSNPMVKETIHQRLNDSSASVKDAILDLVSINSSYFEFYQQINNNYNDDSIMVRKHVLKINEKMYDETNDVVTKVYVIARILMKVEDEEDNIIDMAKQILLNRWILKVHELLDQPEKLKEISSSVLIVISRVAIMNEKCSQLFDLFLNFYLLNREAHSKETYEKITHVLATLTDFLVQKIVELNSEDTNEKNSIIDKQNFLNLLAKFADSTVSFLTKDHITALYPYMVSDEKSDFHYYILQVFRSTFEKLANFKPKFLYDLETTLLSRLPKMNVREIDEAMPLIWSVATHRHDTTRVAKACSSCLSHLHPYINKANKEEAAIVIDGKLQRLIYLSTGFARFCFPKLSNEKIAFLQEDETLYEHVTKCLLVLSKGKITHVIRRVAVKNLTKLCGNHPKLFNSRHVLHLLDKEFQGDQLDIKLVILESLFDLFLLEERKSVRNTGVNSTLSSNSILKKKLLKTKKAEFANDGVCSALATRFLNNILQLCLLRDLKNSLVAIRLLKLILKFGYTNPSHSIPTVIALIASNSQYIRHVAYEILEDLFEKYETLVFSSLSRGVTKAIHYSIHTDVRHYYKHDYFLSLLEKLCGTGKKNAPKFFKVVKRIMQSYFDEVTDLTSTTTSVQKSIFVLCANISNITFVSQYDLVSLLKTIDLTTDRLKEIIMDEIGDNPSSLSESEEKLNGMILIQLCLQDLGSYLLHVYGLKNDVLLLDMVEESELKNKQLPAKKLDINKFSAQLENIEQYSSNDKLITYFKKHVKDT</sequence>
<dbReference type="RefSeq" id="XP_033765420.1">
    <property type="nucleotide sequence ID" value="XM_033909529.1"/>
</dbReference>
<dbReference type="GO" id="GO:0010468">
    <property type="term" value="P:regulation of gene expression"/>
    <property type="evidence" value="ECO:0007669"/>
    <property type="project" value="InterPro"/>
</dbReference>
<dbReference type="VEuPathDB" id="FungiDB:SPAR_D03870"/>
<dbReference type="KEGG" id="spao:SPAR_D03870"/>
<evidence type="ECO:0000313" key="8">
    <source>
        <dbReference type="RefSeq" id="XP_033765420.1"/>
    </source>
</evidence>
<keyword evidence="5 6" id="KW-0131">Cell cycle</keyword>
<dbReference type="Pfam" id="PF12830">
    <property type="entry name" value="Nipped-B_C"/>
    <property type="match status" value="1"/>
</dbReference>
<dbReference type="PANTHER" id="PTHR21704">
    <property type="entry name" value="NIPPED-B-LIKE PROTEIN DELANGIN SCC2-RELATED"/>
    <property type="match status" value="1"/>
</dbReference>
<dbReference type="GO" id="GO:0090694">
    <property type="term" value="C:Scc2-Scc4 cohesin loading complex"/>
    <property type="evidence" value="ECO:0007669"/>
    <property type="project" value="TreeGrafter"/>
</dbReference>
<dbReference type="CDD" id="cd23958">
    <property type="entry name" value="SCC2"/>
    <property type="match status" value="1"/>
</dbReference>
<dbReference type="InterPro" id="IPR033031">
    <property type="entry name" value="Scc2/Nipped-B"/>
</dbReference>
<gene>
    <name evidence="8" type="primary">SCC2</name>
    <name evidence="8" type="ORF">SPAR_D03870</name>
</gene>
<dbReference type="GO" id="GO:0061775">
    <property type="term" value="F:cohesin loader activity"/>
    <property type="evidence" value="ECO:0007669"/>
    <property type="project" value="InterPro"/>
</dbReference>
<keyword evidence="3 6" id="KW-0677">Repeat</keyword>
<evidence type="ECO:0000256" key="5">
    <source>
        <dbReference type="ARBA" id="ARBA00023306"/>
    </source>
</evidence>
<evidence type="ECO:0000256" key="4">
    <source>
        <dbReference type="ARBA" id="ARBA00023242"/>
    </source>
</evidence>
<dbReference type="GO" id="GO:0034087">
    <property type="term" value="P:establishment of mitotic sister chromatid cohesion"/>
    <property type="evidence" value="ECO:0007669"/>
    <property type="project" value="TreeGrafter"/>
</dbReference>
<dbReference type="GO" id="GO:1990414">
    <property type="term" value="P:replication-born double-strand break repair via sister chromatid exchange"/>
    <property type="evidence" value="ECO:0007669"/>
    <property type="project" value="TreeGrafter"/>
</dbReference>
<reference evidence="8" key="4">
    <citation type="submission" date="2025-08" db="UniProtKB">
        <authorList>
            <consortium name="RefSeq"/>
        </authorList>
    </citation>
    <scope>IDENTIFICATION</scope>
    <source>
        <strain evidence="8">CBS432</strain>
    </source>
</reference>
<dbReference type="InterPro" id="IPR016024">
    <property type="entry name" value="ARM-type_fold"/>
</dbReference>
<dbReference type="GeneID" id="54629634"/>
<feature type="domain" description="Sister chromatid cohesion C-terminal" evidence="7">
    <location>
        <begin position="1205"/>
        <end position="1385"/>
    </location>
</feature>
<dbReference type="OrthoDB" id="418242at2759"/>
<comment type="subcellular location">
    <subcellularLocation>
        <location evidence="1 6">Nucleus</location>
    </subcellularLocation>
</comment>
<reference evidence="8" key="1">
    <citation type="journal article" date="2017" name="Nat. Genet.">
        <title>Contrasting evolutionary genome dynamics between domesticated and wild yeasts.</title>
        <authorList>
            <person name="Yue J.X."/>
            <person name="Li J."/>
            <person name="Aigrain L."/>
            <person name="Hallin J."/>
            <person name="Persson K."/>
            <person name="Oliver K."/>
            <person name="Bergstrom A."/>
            <person name="Coupland P."/>
            <person name="Warringer J."/>
            <person name="Lagomarsino M.C."/>
            <person name="Fischer G."/>
            <person name="Durbin R."/>
            <person name="Liti G."/>
        </authorList>
    </citation>
    <scope>NUCLEOTIDE SEQUENCE</scope>
    <source>
        <strain evidence="8">CBS432</strain>
    </source>
</reference>
<dbReference type="InterPro" id="IPR024986">
    <property type="entry name" value="Nipped-B_C"/>
</dbReference>
<evidence type="ECO:0000256" key="3">
    <source>
        <dbReference type="ARBA" id="ARBA00022737"/>
    </source>
</evidence>
<comment type="similarity">
    <text evidence="2 6">Belongs to the SCC2/Nipped-B family.</text>
</comment>
<dbReference type="GO" id="GO:0071169">
    <property type="term" value="P:establishment of protein localization to chromatin"/>
    <property type="evidence" value="ECO:0007669"/>
    <property type="project" value="TreeGrafter"/>
</dbReference>
<evidence type="ECO:0000256" key="2">
    <source>
        <dbReference type="ARBA" id="ARBA00009252"/>
    </source>
</evidence>
<protein>
    <recommendedName>
        <fullName evidence="6">Sister chromatid cohesion protein</fullName>
    </recommendedName>
</protein>
<evidence type="ECO:0000259" key="7">
    <source>
        <dbReference type="Pfam" id="PF12830"/>
    </source>
</evidence>
<organism evidence="8">
    <name type="scientific">Saccharomyces paradoxus</name>
    <name type="common">Yeast</name>
    <name type="synonym">Saccharomyces douglasii</name>
    <dbReference type="NCBI Taxonomy" id="27291"/>
    <lineage>
        <taxon>Eukaryota</taxon>
        <taxon>Fungi</taxon>
        <taxon>Dikarya</taxon>
        <taxon>Ascomycota</taxon>
        <taxon>Saccharomycotina</taxon>
        <taxon>Saccharomycetes</taxon>
        <taxon>Saccharomycetales</taxon>
        <taxon>Saccharomycetaceae</taxon>
        <taxon>Saccharomyces</taxon>
    </lineage>
</organism>
<accession>A0A8B8UNQ9</accession>
<dbReference type="PANTHER" id="PTHR21704:SF18">
    <property type="entry name" value="NIPPED-B-LIKE PROTEIN"/>
    <property type="match status" value="1"/>
</dbReference>
<dbReference type="GO" id="GO:0140588">
    <property type="term" value="P:chromatin looping"/>
    <property type="evidence" value="ECO:0007669"/>
    <property type="project" value="InterPro"/>
</dbReference>
<name>A0A8B8UNQ9_SACPA</name>
<dbReference type="InterPro" id="IPR026003">
    <property type="entry name" value="Cohesin_HEAT"/>
</dbReference>
<dbReference type="SUPFAM" id="SSF48371">
    <property type="entry name" value="ARM repeat"/>
    <property type="match status" value="2"/>
</dbReference>
<dbReference type="Pfam" id="PF12765">
    <property type="entry name" value="Cohesin_HEAT"/>
    <property type="match status" value="1"/>
</dbReference>
<proteinExistence type="inferred from homology"/>
<evidence type="ECO:0000256" key="1">
    <source>
        <dbReference type="ARBA" id="ARBA00004123"/>
    </source>
</evidence>
<evidence type="ECO:0000256" key="6">
    <source>
        <dbReference type="RuleBase" id="RU364107"/>
    </source>
</evidence>
<reference evidence="8" key="3">
    <citation type="submission" date="2025-07" db="EMBL/GenBank/DDBJ databases">
        <authorList>
            <consortium name="NCBI Genome Project"/>
        </authorList>
    </citation>
    <scope>NUCLEOTIDE SEQUENCE</scope>
    <source>
        <strain evidence="8">CBS432</strain>
    </source>
</reference>
<dbReference type="GO" id="GO:0003682">
    <property type="term" value="F:chromatin binding"/>
    <property type="evidence" value="ECO:0007669"/>
    <property type="project" value="TreeGrafter"/>
</dbReference>